<dbReference type="AlphaFoldDB" id="A0A7C6AA18"/>
<dbReference type="EMBL" id="DTLI01000176">
    <property type="protein sequence ID" value="HHS52687.1"/>
    <property type="molecule type" value="Genomic_DNA"/>
</dbReference>
<name>A0A7C6AA18_UNCW3</name>
<accession>A0A7C6AA18</accession>
<organism evidence="2">
    <name type="scientific">candidate division WOR-3 bacterium</name>
    <dbReference type="NCBI Taxonomy" id="2052148"/>
    <lineage>
        <taxon>Bacteria</taxon>
        <taxon>Bacteria division WOR-3</taxon>
    </lineage>
</organism>
<gene>
    <name evidence="2" type="ORF">ENW73_07480</name>
</gene>
<dbReference type="Pfam" id="PF16242">
    <property type="entry name" value="Pyrid_ox_like"/>
    <property type="match status" value="1"/>
</dbReference>
<sequence length="161" mass="18725">MSNKLVYKYQNLKRGIMIPSEIQKIISIMKANARHAYFATSDEDQPQVRPVSPIVEDDMSIWVTTFNSSRKVKQIMHNPKCCLAFVEYPDGDKAVIVTGKAKIIADLTCKERVWNLANFNLYQYFPKGIEDEEFCLLKIEIDKIEWRDSWEAGNKVYKPNK</sequence>
<comment type="caution">
    <text evidence="2">The sequence shown here is derived from an EMBL/GenBank/DDBJ whole genome shotgun (WGS) entry which is preliminary data.</text>
</comment>
<dbReference type="PANTHER" id="PTHR34818">
    <property type="entry name" value="PROTEIN BLI-3"/>
    <property type="match status" value="1"/>
</dbReference>
<dbReference type="Gene3D" id="2.30.110.10">
    <property type="entry name" value="Electron Transport, Fmn-binding Protein, Chain A"/>
    <property type="match status" value="1"/>
</dbReference>
<dbReference type="InterPro" id="IPR012349">
    <property type="entry name" value="Split_barrel_FMN-bd"/>
</dbReference>
<feature type="domain" description="General stress protein FMN-binding split barrel" evidence="1">
    <location>
        <begin position="22"/>
        <end position="149"/>
    </location>
</feature>
<reference evidence="2" key="1">
    <citation type="journal article" date="2020" name="mSystems">
        <title>Genome- and Community-Level Interaction Insights into Carbon Utilization and Element Cycling Functions of Hydrothermarchaeota in Hydrothermal Sediment.</title>
        <authorList>
            <person name="Zhou Z."/>
            <person name="Liu Y."/>
            <person name="Xu W."/>
            <person name="Pan J."/>
            <person name="Luo Z.H."/>
            <person name="Li M."/>
        </authorList>
    </citation>
    <scope>NUCLEOTIDE SEQUENCE [LARGE SCALE GENOMIC DNA]</scope>
    <source>
        <strain evidence="2">SpSt-876</strain>
    </source>
</reference>
<protein>
    <recommendedName>
        <fullName evidence="1">General stress protein FMN-binding split barrel domain-containing protein</fullName>
    </recommendedName>
</protein>
<proteinExistence type="predicted"/>
<dbReference type="InterPro" id="IPR052917">
    <property type="entry name" value="Stress-Dev_Protein"/>
</dbReference>
<dbReference type="InterPro" id="IPR038725">
    <property type="entry name" value="YdaG_split_barrel_FMN-bd"/>
</dbReference>
<dbReference type="PANTHER" id="PTHR34818:SF1">
    <property type="entry name" value="PROTEIN BLI-3"/>
    <property type="match status" value="1"/>
</dbReference>
<evidence type="ECO:0000313" key="2">
    <source>
        <dbReference type="EMBL" id="HHS52687.1"/>
    </source>
</evidence>
<dbReference type="SUPFAM" id="SSF50475">
    <property type="entry name" value="FMN-binding split barrel"/>
    <property type="match status" value="1"/>
</dbReference>
<evidence type="ECO:0000259" key="1">
    <source>
        <dbReference type="Pfam" id="PF16242"/>
    </source>
</evidence>